<feature type="region of interest" description="Disordered" evidence="1">
    <location>
        <begin position="34"/>
        <end position="56"/>
    </location>
</feature>
<name>A0A2N5UQC4_9BASI</name>
<comment type="caution">
    <text evidence="2">The sequence shown here is derived from an EMBL/GenBank/DDBJ whole genome shotgun (WGS) entry which is preliminary data.</text>
</comment>
<reference evidence="2 3" key="1">
    <citation type="submission" date="2017-11" db="EMBL/GenBank/DDBJ databases">
        <title>De novo assembly and phasing of dikaryotic genomes from two isolates of Puccinia coronata f. sp. avenae, the causal agent of oat crown rust.</title>
        <authorList>
            <person name="Miller M.E."/>
            <person name="Zhang Y."/>
            <person name="Omidvar V."/>
            <person name="Sperschneider J."/>
            <person name="Schwessinger B."/>
            <person name="Raley C."/>
            <person name="Palmer J.M."/>
            <person name="Garnica D."/>
            <person name="Upadhyaya N."/>
            <person name="Rathjen J."/>
            <person name="Taylor J.M."/>
            <person name="Park R.F."/>
            <person name="Dodds P.N."/>
            <person name="Hirsch C.D."/>
            <person name="Kianian S.F."/>
            <person name="Figueroa M."/>
        </authorList>
    </citation>
    <scope>NUCLEOTIDE SEQUENCE [LARGE SCALE GENOMIC DNA]</scope>
    <source>
        <strain evidence="2">12NC29</strain>
    </source>
</reference>
<gene>
    <name evidence="2" type="ORF">PCANC_20663</name>
</gene>
<dbReference type="Proteomes" id="UP000235388">
    <property type="component" value="Unassembled WGS sequence"/>
</dbReference>
<feature type="compositionally biased region" description="Gly residues" evidence="1">
    <location>
        <begin position="46"/>
        <end position="56"/>
    </location>
</feature>
<accession>A0A2N5UQC4</accession>
<evidence type="ECO:0000313" key="3">
    <source>
        <dbReference type="Proteomes" id="UP000235388"/>
    </source>
</evidence>
<sequence>MEKSGKQLELPKSLEGFQNKVTFKSAMAQWQANLEDLPESHESAGLTGGSSDGKDV</sequence>
<keyword evidence="3" id="KW-1185">Reference proteome</keyword>
<dbReference type="AlphaFoldDB" id="A0A2N5UQC4"/>
<dbReference type="EMBL" id="PGCJ01000189">
    <property type="protein sequence ID" value="PLW39836.1"/>
    <property type="molecule type" value="Genomic_DNA"/>
</dbReference>
<organism evidence="2 3">
    <name type="scientific">Puccinia coronata f. sp. avenae</name>
    <dbReference type="NCBI Taxonomy" id="200324"/>
    <lineage>
        <taxon>Eukaryota</taxon>
        <taxon>Fungi</taxon>
        <taxon>Dikarya</taxon>
        <taxon>Basidiomycota</taxon>
        <taxon>Pucciniomycotina</taxon>
        <taxon>Pucciniomycetes</taxon>
        <taxon>Pucciniales</taxon>
        <taxon>Pucciniaceae</taxon>
        <taxon>Puccinia</taxon>
    </lineage>
</organism>
<protein>
    <submittedName>
        <fullName evidence="2">Uncharacterized protein</fullName>
    </submittedName>
</protein>
<proteinExistence type="predicted"/>
<evidence type="ECO:0000313" key="2">
    <source>
        <dbReference type="EMBL" id="PLW39836.1"/>
    </source>
</evidence>
<evidence type="ECO:0000256" key="1">
    <source>
        <dbReference type="SAM" id="MobiDB-lite"/>
    </source>
</evidence>